<keyword evidence="1" id="KW-0732">Signal</keyword>
<name>A0A3A1YA04_9GAMM</name>
<dbReference type="AlphaFoldDB" id="A0A3A1YA04"/>
<organism evidence="2 3">
    <name type="scientific">Psittacicella melopsittaci</name>
    <dbReference type="NCBI Taxonomy" id="2028576"/>
    <lineage>
        <taxon>Bacteria</taxon>
        <taxon>Pseudomonadati</taxon>
        <taxon>Pseudomonadota</taxon>
        <taxon>Gammaproteobacteria</taxon>
        <taxon>Pasteurellales</taxon>
        <taxon>Psittacicellaceae</taxon>
        <taxon>Psittacicella</taxon>
    </lineage>
</organism>
<reference evidence="2 3" key="1">
    <citation type="submission" date="2017-08" db="EMBL/GenBank/DDBJ databases">
        <title>Reclassification of Bisgaard taxon 37 and 44.</title>
        <authorList>
            <person name="Christensen H."/>
        </authorList>
    </citation>
    <scope>NUCLEOTIDE SEQUENCE [LARGE SCALE GENOMIC DNA]</scope>
    <source>
        <strain evidence="2 3">B96_4</strain>
    </source>
</reference>
<keyword evidence="3" id="KW-1185">Reference proteome</keyword>
<dbReference type="PROSITE" id="PS51257">
    <property type="entry name" value="PROKAR_LIPOPROTEIN"/>
    <property type="match status" value="1"/>
</dbReference>
<dbReference type="Proteomes" id="UP000266258">
    <property type="component" value="Unassembled WGS sequence"/>
</dbReference>
<feature type="signal peptide" evidence="1">
    <location>
        <begin position="1"/>
        <end position="20"/>
    </location>
</feature>
<sequence length="205" mass="22959">MAKKTLIFPIIITSALMLGACDQAPKTLSLAEVEEFSQIYDNQSLSWNAGYLILSVTGLDYTTPAKPLASPHAILDRYVKGFYIALNSNSTPEFKDGKFIAPHFAEFAQAAKTCQVALKYPEQMNKLTQISDNVEKFCRNTTFYYKLMVESFSADQVASLNAWSLKRYIPTDKWVELVDGKYGFTYALPTTADLTKSNLSPYVTK</sequence>
<accession>A0A3A1YA04</accession>
<dbReference type="RefSeq" id="WP_119496264.1">
    <property type="nucleotide sequence ID" value="NZ_NRJH01000003.1"/>
</dbReference>
<gene>
    <name evidence="2" type="ORF">CJP74_00210</name>
</gene>
<dbReference type="EMBL" id="NRJH01000003">
    <property type="protein sequence ID" value="RIY34040.1"/>
    <property type="molecule type" value="Genomic_DNA"/>
</dbReference>
<evidence type="ECO:0000313" key="3">
    <source>
        <dbReference type="Proteomes" id="UP000266258"/>
    </source>
</evidence>
<proteinExistence type="predicted"/>
<evidence type="ECO:0008006" key="4">
    <source>
        <dbReference type="Google" id="ProtNLM"/>
    </source>
</evidence>
<evidence type="ECO:0000313" key="2">
    <source>
        <dbReference type="EMBL" id="RIY34040.1"/>
    </source>
</evidence>
<protein>
    <recommendedName>
        <fullName evidence="4">Lipoprotein</fullName>
    </recommendedName>
</protein>
<comment type="caution">
    <text evidence="2">The sequence shown here is derived from an EMBL/GenBank/DDBJ whole genome shotgun (WGS) entry which is preliminary data.</text>
</comment>
<feature type="chain" id="PRO_5017296815" description="Lipoprotein" evidence="1">
    <location>
        <begin position="21"/>
        <end position="205"/>
    </location>
</feature>
<dbReference type="OrthoDB" id="5676714at2"/>
<evidence type="ECO:0000256" key="1">
    <source>
        <dbReference type="SAM" id="SignalP"/>
    </source>
</evidence>